<dbReference type="InterPro" id="IPR001810">
    <property type="entry name" value="F-box_dom"/>
</dbReference>
<reference evidence="5" key="1">
    <citation type="journal article" date="2013" name="Nat. Genet.">
        <title>The Capsella rubella genome and the genomic consequences of rapid mating system evolution.</title>
        <authorList>
            <person name="Slotte T."/>
            <person name="Hazzouri K.M."/>
            <person name="Agren J.A."/>
            <person name="Koenig D."/>
            <person name="Maumus F."/>
            <person name="Guo Y.L."/>
            <person name="Steige K."/>
            <person name="Platts A.E."/>
            <person name="Escobar J.S."/>
            <person name="Newman L.K."/>
            <person name="Wang W."/>
            <person name="Mandakova T."/>
            <person name="Vello E."/>
            <person name="Smith L.M."/>
            <person name="Henz S.R."/>
            <person name="Steffen J."/>
            <person name="Takuno S."/>
            <person name="Brandvain Y."/>
            <person name="Coop G."/>
            <person name="Andolfatto P."/>
            <person name="Hu T.T."/>
            <person name="Blanchette M."/>
            <person name="Clark R.M."/>
            <person name="Quesneville H."/>
            <person name="Nordborg M."/>
            <person name="Gaut B.S."/>
            <person name="Lysak M.A."/>
            <person name="Jenkins J."/>
            <person name="Grimwood J."/>
            <person name="Chapman J."/>
            <person name="Prochnik S."/>
            <person name="Shu S."/>
            <person name="Rokhsar D."/>
            <person name="Schmutz J."/>
            <person name="Weigel D."/>
            <person name="Wright S.I."/>
        </authorList>
    </citation>
    <scope>NUCLEOTIDE SEQUENCE [LARGE SCALE GENOMIC DNA]</scope>
    <source>
        <strain evidence="5">cv. Monte Gargano</strain>
    </source>
</reference>
<feature type="domain" description="FKB95-like N-terminal Kelch" evidence="3">
    <location>
        <begin position="138"/>
        <end position="392"/>
    </location>
</feature>
<dbReference type="Proteomes" id="UP000029121">
    <property type="component" value="Unassembled WGS sequence"/>
</dbReference>
<evidence type="ECO:0000256" key="1">
    <source>
        <dbReference type="SAM" id="MobiDB-lite"/>
    </source>
</evidence>
<dbReference type="eggNOG" id="KOG1072">
    <property type="taxonomic scope" value="Eukaryota"/>
</dbReference>
<dbReference type="SMART" id="SM00612">
    <property type="entry name" value="Kelch"/>
    <property type="match status" value="2"/>
</dbReference>
<dbReference type="SUPFAM" id="SSF117281">
    <property type="entry name" value="Kelch motif"/>
    <property type="match status" value="1"/>
</dbReference>
<dbReference type="Gene3D" id="2.120.10.80">
    <property type="entry name" value="Kelch-type beta propeller"/>
    <property type="match status" value="2"/>
</dbReference>
<feature type="domain" description="F-box" evidence="2">
    <location>
        <begin position="65"/>
        <end position="103"/>
    </location>
</feature>
<organism evidence="4 5">
    <name type="scientific">Capsella rubella</name>
    <dbReference type="NCBI Taxonomy" id="81985"/>
    <lineage>
        <taxon>Eukaryota</taxon>
        <taxon>Viridiplantae</taxon>
        <taxon>Streptophyta</taxon>
        <taxon>Embryophyta</taxon>
        <taxon>Tracheophyta</taxon>
        <taxon>Spermatophyta</taxon>
        <taxon>Magnoliopsida</taxon>
        <taxon>eudicotyledons</taxon>
        <taxon>Gunneridae</taxon>
        <taxon>Pentapetalae</taxon>
        <taxon>rosids</taxon>
        <taxon>malvids</taxon>
        <taxon>Brassicales</taxon>
        <taxon>Brassicaceae</taxon>
        <taxon>Camelineae</taxon>
        <taxon>Capsella</taxon>
    </lineage>
</organism>
<dbReference type="STRING" id="81985.R0FZS5"/>
<gene>
    <name evidence="4" type="ORF">CARUB_v10024551mg</name>
</gene>
<proteinExistence type="predicted"/>
<dbReference type="Pfam" id="PF00646">
    <property type="entry name" value="F-box"/>
    <property type="match status" value="1"/>
</dbReference>
<evidence type="ECO:0000259" key="3">
    <source>
        <dbReference type="Pfam" id="PF25210"/>
    </source>
</evidence>
<dbReference type="EMBL" id="KB870808">
    <property type="protein sequence ID" value="EOA28346.1"/>
    <property type="molecule type" value="Genomic_DNA"/>
</dbReference>
<keyword evidence="5" id="KW-1185">Reference proteome</keyword>
<feature type="compositionally biased region" description="Acidic residues" evidence="1">
    <location>
        <begin position="40"/>
        <end position="61"/>
    </location>
</feature>
<dbReference type="PANTHER" id="PTHR24414">
    <property type="entry name" value="F-BOX/KELCH-REPEAT PROTEIN SKIP4"/>
    <property type="match status" value="1"/>
</dbReference>
<protein>
    <submittedName>
        <fullName evidence="4">Uncharacterized protein</fullName>
    </submittedName>
</protein>
<dbReference type="AlphaFoldDB" id="R0FZS5"/>
<sequence>MAMVTEIPGDSAGGDPNKKPEEPNKNPQEEENQNKKLNQEEDQEEEEEKAKEDDQEEEEVENRDHIPEELCEIIVARVPRCHYPRLSLLSKAFRDVISSEQLFVTRSDLGVTEPVLYTLISSPPFDPPSWYILHGNNISLSLSRVTSIPPMFPGCTAVTIGHKIYVIGGFDVSYNRPVRTMFVIDCRFNTCRQLRSMNKDRCYAAAGVIDGKIYVVGGSEKRYYDWVEVFDVENETWEVVSGPFPPVASWRGMYIAHVVMEDKIYILDGPFCLAYDPRLGRWENWGLESPKRQCWGPSSCMVDGLLYAFNPQPFPEPPILVYDPKDMDWRSVKGITLWPRLVYTDSRMANVGGKLVILGRCQPYHHLKTDVWCVEVALEKREDGDILGKVEIKSISLVHSFREFPCIELSRTVTV</sequence>
<accession>R0FZS5</accession>
<evidence type="ECO:0000313" key="5">
    <source>
        <dbReference type="Proteomes" id="UP000029121"/>
    </source>
</evidence>
<dbReference type="InterPro" id="IPR050354">
    <property type="entry name" value="F-box/kelch-repeat_ARATH"/>
</dbReference>
<feature type="compositionally biased region" description="Basic and acidic residues" evidence="1">
    <location>
        <begin position="16"/>
        <end position="39"/>
    </location>
</feature>
<dbReference type="Pfam" id="PF25210">
    <property type="entry name" value="Kelch_FKB95"/>
    <property type="match status" value="1"/>
</dbReference>
<evidence type="ECO:0000259" key="2">
    <source>
        <dbReference type="Pfam" id="PF00646"/>
    </source>
</evidence>
<dbReference type="InterPro" id="IPR057499">
    <property type="entry name" value="Kelch_FKB95"/>
</dbReference>
<dbReference type="InterPro" id="IPR006652">
    <property type="entry name" value="Kelch_1"/>
</dbReference>
<dbReference type="PANTHER" id="PTHR24414:SF65">
    <property type="entry name" value="F-BOX DOMAIN-CONTAINING PROTEIN"/>
    <property type="match status" value="1"/>
</dbReference>
<feature type="region of interest" description="Disordered" evidence="1">
    <location>
        <begin position="1"/>
        <end position="64"/>
    </location>
</feature>
<evidence type="ECO:0000313" key="4">
    <source>
        <dbReference type="EMBL" id="EOA28346.1"/>
    </source>
</evidence>
<dbReference type="InterPro" id="IPR015915">
    <property type="entry name" value="Kelch-typ_b-propeller"/>
</dbReference>
<name>R0FZS5_9BRAS</name>